<dbReference type="PROSITE" id="PS50059">
    <property type="entry name" value="FKBP_PPIASE"/>
    <property type="match status" value="1"/>
</dbReference>
<keyword evidence="3" id="KW-0697">Rotamase</keyword>
<comment type="catalytic activity">
    <reaction evidence="3">
        <text>[protein]-peptidylproline (omega=180) = [protein]-peptidylproline (omega=0)</text>
        <dbReference type="Rhea" id="RHEA:16237"/>
        <dbReference type="Rhea" id="RHEA-COMP:10747"/>
        <dbReference type="Rhea" id="RHEA-COMP:10748"/>
        <dbReference type="ChEBI" id="CHEBI:83833"/>
        <dbReference type="ChEBI" id="CHEBI:83834"/>
        <dbReference type="EC" id="5.2.1.8"/>
    </reaction>
</comment>
<dbReference type="Pfam" id="PF14559">
    <property type="entry name" value="TPR_19"/>
    <property type="match status" value="1"/>
</dbReference>
<dbReference type="InterPro" id="IPR011990">
    <property type="entry name" value="TPR-like_helical_dom_sf"/>
</dbReference>
<proteinExistence type="predicted"/>
<dbReference type="InterPro" id="IPR019734">
    <property type="entry name" value="TPR_rpt"/>
</dbReference>
<name>H2ZKY8_CIOSA</name>
<dbReference type="Gene3D" id="1.25.40.10">
    <property type="entry name" value="Tetratricopeptide repeat domain"/>
    <property type="match status" value="1"/>
</dbReference>
<evidence type="ECO:0000313" key="6">
    <source>
        <dbReference type="Proteomes" id="UP000007875"/>
    </source>
</evidence>
<dbReference type="GeneTree" id="ENSGT00940000156705"/>
<dbReference type="GO" id="GO:0005829">
    <property type="term" value="C:cytosol"/>
    <property type="evidence" value="ECO:0007669"/>
    <property type="project" value="TreeGrafter"/>
</dbReference>
<dbReference type="Pfam" id="PF00254">
    <property type="entry name" value="FKBP_C"/>
    <property type="match status" value="1"/>
</dbReference>
<evidence type="ECO:0000256" key="2">
    <source>
        <dbReference type="ARBA" id="ARBA00022803"/>
    </source>
</evidence>
<dbReference type="EC" id="5.2.1.8" evidence="3"/>
<keyword evidence="1" id="KW-0677">Repeat</keyword>
<dbReference type="PANTHER" id="PTHR46512:SF1">
    <property type="entry name" value="PEPTIDYLPROLYL ISOMERASE"/>
    <property type="match status" value="1"/>
</dbReference>
<dbReference type="PANTHER" id="PTHR46512">
    <property type="entry name" value="PEPTIDYLPROLYL ISOMERASE"/>
    <property type="match status" value="1"/>
</dbReference>
<dbReference type="GO" id="GO:0012505">
    <property type="term" value="C:endomembrane system"/>
    <property type="evidence" value="ECO:0007669"/>
    <property type="project" value="TreeGrafter"/>
</dbReference>
<protein>
    <recommendedName>
        <fullName evidence="3">peptidylprolyl isomerase</fullName>
        <ecNumber evidence="3">5.2.1.8</ecNumber>
    </recommendedName>
</protein>
<organism evidence="5 6">
    <name type="scientific">Ciona savignyi</name>
    <name type="common">Pacific transparent sea squirt</name>
    <dbReference type="NCBI Taxonomy" id="51511"/>
    <lineage>
        <taxon>Eukaryota</taxon>
        <taxon>Metazoa</taxon>
        <taxon>Chordata</taxon>
        <taxon>Tunicata</taxon>
        <taxon>Ascidiacea</taxon>
        <taxon>Phlebobranchia</taxon>
        <taxon>Cionidae</taxon>
        <taxon>Ciona</taxon>
    </lineage>
</organism>
<reference evidence="6" key="1">
    <citation type="submission" date="2003-08" db="EMBL/GenBank/DDBJ databases">
        <authorList>
            <person name="Birren B."/>
            <person name="Nusbaum C."/>
            <person name="Abebe A."/>
            <person name="Abouelleil A."/>
            <person name="Adekoya E."/>
            <person name="Ait-zahra M."/>
            <person name="Allen N."/>
            <person name="Allen T."/>
            <person name="An P."/>
            <person name="Anderson M."/>
            <person name="Anderson S."/>
            <person name="Arachchi H."/>
            <person name="Armbruster J."/>
            <person name="Bachantsang P."/>
            <person name="Baldwin J."/>
            <person name="Barry A."/>
            <person name="Bayul T."/>
            <person name="Blitshsteyn B."/>
            <person name="Bloom T."/>
            <person name="Blye J."/>
            <person name="Boguslavskiy L."/>
            <person name="Borowsky M."/>
            <person name="Boukhgalter B."/>
            <person name="Brunache A."/>
            <person name="Butler J."/>
            <person name="Calixte N."/>
            <person name="Calvo S."/>
            <person name="Camarata J."/>
            <person name="Campo K."/>
            <person name="Chang J."/>
            <person name="Cheshatsang Y."/>
            <person name="Citroen M."/>
            <person name="Collymore A."/>
            <person name="Considine T."/>
            <person name="Cook A."/>
            <person name="Cooke P."/>
            <person name="Corum B."/>
            <person name="Cuomo C."/>
            <person name="David R."/>
            <person name="Dawoe T."/>
            <person name="Degray S."/>
            <person name="Dodge S."/>
            <person name="Dooley K."/>
            <person name="Dorje P."/>
            <person name="Dorjee K."/>
            <person name="Dorris L."/>
            <person name="Duffey N."/>
            <person name="Dupes A."/>
            <person name="Elkins T."/>
            <person name="Engels R."/>
            <person name="Erickson J."/>
            <person name="Farina A."/>
            <person name="Faro S."/>
            <person name="Ferreira P."/>
            <person name="Fischer H."/>
            <person name="Fitzgerald M."/>
            <person name="Foley K."/>
            <person name="Gage D."/>
            <person name="Galagan J."/>
            <person name="Gearin G."/>
            <person name="Gnerre S."/>
            <person name="Gnirke A."/>
            <person name="Goyette A."/>
            <person name="Graham J."/>
            <person name="Grandbois E."/>
            <person name="Gyaltsen K."/>
            <person name="Hafez N."/>
            <person name="Hagopian D."/>
            <person name="Hagos B."/>
            <person name="Hall J."/>
            <person name="Hatcher B."/>
            <person name="Heller A."/>
            <person name="Higgins H."/>
            <person name="Honan T."/>
            <person name="Horn A."/>
            <person name="Houde N."/>
            <person name="Hughes L."/>
            <person name="Hulme W."/>
            <person name="Husby E."/>
            <person name="Iliev I."/>
            <person name="Jaffe D."/>
            <person name="Jones C."/>
            <person name="Kamal M."/>
            <person name="Kamat A."/>
            <person name="Kamvysselis M."/>
            <person name="Karlsson E."/>
            <person name="Kells C."/>
            <person name="Kieu A."/>
            <person name="Kisner P."/>
            <person name="Kodira C."/>
            <person name="Kulbokas E."/>
            <person name="Labutti K."/>
            <person name="Lama D."/>
            <person name="Landers T."/>
            <person name="Leger J."/>
            <person name="Levine S."/>
            <person name="Lewis D."/>
            <person name="Lewis T."/>
            <person name="Lindblad-toh K."/>
            <person name="Liu X."/>
            <person name="Lokyitsang T."/>
            <person name="Lokyitsang Y."/>
            <person name="Lucien O."/>
            <person name="Lui A."/>
            <person name="Ma L.J."/>
            <person name="Mabbitt R."/>
            <person name="Macdonald J."/>
            <person name="Maclean C."/>
            <person name="Major J."/>
            <person name="Manning J."/>
            <person name="Marabella R."/>
            <person name="Maru K."/>
            <person name="Matthews C."/>
            <person name="Mauceli E."/>
            <person name="Mccarthy M."/>
            <person name="Mcdonough S."/>
            <person name="Mcghee T."/>
            <person name="Meldrim J."/>
            <person name="Meneus L."/>
            <person name="Mesirov J."/>
            <person name="Mihalev A."/>
            <person name="Mihova T."/>
            <person name="Mikkelsen T."/>
            <person name="Mlenga V."/>
            <person name="Moru K."/>
            <person name="Mozes J."/>
            <person name="Mulrain L."/>
            <person name="Munson G."/>
            <person name="Naylor J."/>
            <person name="Newes C."/>
            <person name="Nguyen C."/>
            <person name="Nguyen N."/>
            <person name="Nguyen T."/>
            <person name="Nicol R."/>
            <person name="Nielsen C."/>
            <person name="Nizzari M."/>
            <person name="Norbu C."/>
            <person name="Norbu N."/>
            <person name="O'donnell P."/>
            <person name="Okoawo O."/>
            <person name="O'leary S."/>
            <person name="Omotosho B."/>
            <person name="O'neill K."/>
            <person name="Osman S."/>
            <person name="Parker S."/>
            <person name="Perrin D."/>
            <person name="Phunkhang P."/>
            <person name="Piqani B."/>
            <person name="Purcell S."/>
            <person name="Rachupka T."/>
            <person name="Ramasamy U."/>
            <person name="Rameau R."/>
            <person name="Ray V."/>
            <person name="Raymond C."/>
            <person name="Retta R."/>
            <person name="Richardson S."/>
            <person name="Rise C."/>
            <person name="Rodriguez J."/>
            <person name="Rogers J."/>
            <person name="Rogov P."/>
            <person name="Rutman M."/>
            <person name="Schupbach R."/>
            <person name="Seaman C."/>
            <person name="Settipalli S."/>
            <person name="Sharpe T."/>
            <person name="Sheridan J."/>
            <person name="Sherpa N."/>
            <person name="Shi J."/>
            <person name="Smirnov S."/>
            <person name="Smith C."/>
            <person name="Sougnez C."/>
            <person name="Spencer B."/>
            <person name="Stalker J."/>
            <person name="Stange-thomann N."/>
            <person name="Stavropoulos S."/>
            <person name="Stetson K."/>
            <person name="Stone C."/>
            <person name="Stone S."/>
            <person name="Stubbs M."/>
            <person name="Talamas J."/>
            <person name="Tchuinga P."/>
            <person name="Tenzing P."/>
            <person name="Tesfaye S."/>
            <person name="Theodore J."/>
            <person name="Thoulutsang Y."/>
            <person name="Topham K."/>
            <person name="Towey S."/>
            <person name="Tsamla T."/>
            <person name="Tsomo N."/>
            <person name="Vallee D."/>
            <person name="Vassiliev H."/>
            <person name="Venkataraman V."/>
            <person name="Vinson J."/>
            <person name="Vo A."/>
            <person name="Wade C."/>
            <person name="Wang S."/>
            <person name="Wangchuk T."/>
            <person name="Wangdi T."/>
            <person name="Whittaker C."/>
            <person name="Wilkinson J."/>
            <person name="Wu Y."/>
            <person name="Wyman D."/>
            <person name="Yadav S."/>
            <person name="Yang S."/>
            <person name="Yang X."/>
            <person name="Yeager S."/>
            <person name="Yee E."/>
            <person name="Young G."/>
            <person name="Zainoun J."/>
            <person name="Zembeck L."/>
            <person name="Zimmer A."/>
            <person name="Zody M."/>
            <person name="Lander E."/>
        </authorList>
    </citation>
    <scope>NUCLEOTIDE SEQUENCE [LARGE SCALE GENOMIC DNA]</scope>
</reference>
<dbReference type="SUPFAM" id="SSF48452">
    <property type="entry name" value="TPR-like"/>
    <property type="match status" value="1"/>
</dbReference>
<feature type="domain" description="PPIase FKBP-type" evidence="4">
    <location>
        <begin position="27"/>
        <end position="111"/>
    </location>
</feature>
<dbReference type="GO" id="GO:0003755">
    <property type="term" value="F:peptidyl-prolyl cis-trans isomerase activity"/>
    <property type="evidence" value="ECO:0007669"/>
    <property type="project" value="UniProtKB-KW"/>
</dbReference>
<dbReference type="InterPro" id="IPR001179">
    <property type="entry name" value="PPIase_FKBP_dom"/>
</dbReference>
<dbReference type="SMART" id="SM00028">
    <property type="entry name" value="TPR"/>
    <property type="match status" value="2"/>
</dbReference>
<sequence>MDVLGNGLLRKKIVTKGQGHDSKPQRGQEVTIDLVTRLSDGTVAEESHQVVLILGDHEVAEALDMTVNLMELGEKSEIISDAKYCYGAEGKPPHIPSGENLSFIVELKNIEEGPYNTSVPVRKRLDWVDRKRATGNQLYLKKKFFEASGAYLKCTRVLQQAANQDQPEEIKAEIEMFSLKCHNNLAATRMMQEQWKEALQACQVAEKIDPKNLKTLMRKAKILSQLGELNRGISTLKIAADIDPDDLSNTGGVFQIIQKAV</sequence>
<reference evidence="5" key="2">
    <citation type="submission" date="2025-08" db="UniProtKB">
        <authorList>
            <consortium name="Ensembl"/>
        </authorList>
    </citation>
    <scope>IDENTIFICATION</scope>
</reference>
<evidence type="ECO:0000256" key="3">
    <source>
        <dbReference type="PROSITE-ProRule" id="PRU00277"/>
    </source>
</evidence>
<dbReference type="AlphaFoldDB" id="H2ZKY8"/>
<dbReference type="Ensembl" id="ENSCSAVT00000018452.1">
    <property type="protein sequence ID" value="ENSCSAVP00000018254.1"/>
    <property type="gene ID" value="ENSCSAVG00000010731.1"/>
</dbReference>
<keyword evidence="2" id="KW-0802">TPR repeat</keyword>
<dbReference type="GO" id="GO:0043066">
    <property type="term" value="P:negative regulation of apoptotic process"/>
    <property type="evidence" value="ECO:0007669"/>
    <property type="project" value="TreeGrafter"/>
</dbReference>
<dbReference type="InParanoid" id="H2ZKY8"/>
<dbReference type="Proteomes" id="UP000007875">
    <property type="component" value="Unassembled WGS sequence"/>
</dbReference>
<dbReference type="eggNOG" id="KOG0543">
    <property type="taxonomic scope" value="Eukaryota"/>
</dbReference>
<evidence type="ECO:0000259" key="4">
    <source>
        <dbReference type="PROSITE" id="PS50059"/>
    </source>
</evidence>
<dbReference type="InterPro" id="IPR050754">
    <property type="entry name" value="FKBP4/5/8-like"/>
</dbReference>
<keyword evidence="6" id="KW-1185">Reference proteome</keyword>
<dbReference type="OMA" id="YCMALDV"/>
<evidence type="ECO:0000313" key="5">
    <source>
        <dbReference type="Ensembl" id="ENSCSAVP00000018254.1"/>
    </source>
</evidence>
<dbReference type="SUPFAM" id="SSF54534">
    <property type="entry name" value="FKBP-like"/>
    <property type="match status" value="1"/>
</dbReference>
<dbReference type="STRING" id="51511.ENSCSAVP00000018254"/>
<accession>H2ZKY8</accession>
<keyword evidence="3" id="KW-0413">Isomerase</keyword>
<dbReference type="InterPro" id="IPR046357">
    <property type="entry name" value="PPIase_dom_sf"/>
</dbReference>
<dbReference type="HOGENOM" id="CLU_013615_13_0_1"/>
<dbReference type="GO" id="GO:0044183">
    <property type="term" value="F:protein folding chaperone"/>
    <property type="evidence" value="ECO:0007669"/>
    <property type="project" value="TreeGrafter"/>
</dbReference>
<dbReference type="GO" id="GO:0016020">
    <property type="term" value="C:membrane"/>
    <property type="evidence" value="ECO:0007669"/>
    <property type="project" value="TreeGrafter"/>
</dbReference>
<dbReference type="Gene3D" id="3.10.50.40">
    <property type="match status" value="1"/>
</dbReference>
<evidence type="ECO:0000256" key="1">
    <source>
        <dbReference type="ARBA" id="ARBA00022737"/>
    </source>
</evidence>
<reference evidence="5" key="3">
    <citation type="submission" date="2025-09" db="UniProtKB">
        <authorList>
            <consortium name="Ensembl"/>
        </authorList>
    </citation>
    <scope>IDENTIFICATION</scope>
</reference>
<dbReference type="GO" id="GO:0005740">
    <property type="term" value="C:mitochondrial envelope"/>
    <property type="evidence" value="ECO:0007669"/>
    <property type="project" value="TreeGrafter"/>
</dbReference>